<evidence type="ECO:0000256" key="2">
    <source>
        <dbReference type="SAM" id="Phobius"/>
    </source>
</evidence>
<name>A0AAV4MP57_CAEEX</name>
<proteinExistence type="inferred from homology"/>
<evidence type="ECO:0000259" key="4">
    <source>
        <dbReference type="Pfam" id="PF16177"/>
    </source>
</evidence>
<sequence length="471" mass="54395">MIRLTQPMPRPVTSKNSKQHRYFKRCDYWKFHEWTYKNFPEFWDCVWRFFDIVHSKPYTEVYDRKNGFESMEWFKGARLNYAENLLKYRDSKIAIIATDYENNDDPITYKELYEEVRVYAKAMRNDGIQKGDNIACYMSNKKEAVIAFLATAAIGAVWSGTLPLLGTKSVLSRFEQIKPKILFTAGNFTFDDKKFNLIERLHEITADSKLTKSSFCPSKKNRNEDISGINKCIYISDFLKRAREELQDDPRELEFEQLPFDHPLSVSFTSGTTGEPKGLVHSAGMYFANLKDFGLHHNCTREDVLYNQSPVGWISWNMLVNALHLGLTLVLYDGDPITESPTRFWDLVDKFGITSSYLWSSTVEFMDVHGWGPTPKHSLKTLKQLIPMGSPVKPSSFEFLTEKVKPGLFCCPVYGSTEVFGMISGMDQNMPVYKGEIQALSLGMDIRILDEKDKPVFEKRRSSAFENHIQL</sequence>
<feature type="transmembrane region" description="Helical" evidence="2">
    <location>
        <begin position="144"/>
        <end position="166"/>
    </location>
</feature>
<dbReference type="PANTHER" id="PTHR42921">
    <property type="entry name" value="ACETOACETYL-COA SYNTHETASE"/>
    <property type="match status" value="1"/>
</dbReference>
<protein>
    <submittedName>
        <fullName evidence="5">Acetoacetyl-CoA synthetase</fullName>
    </submittedName>
</protein>
<dbReference type="EMBL" id="BPLR01020057">
    <property type="protein sequence ID" value="GIX74332.1"/>
    <property type="molecule type" value="Genomic_DNA"/>
</dbReference>
<evidence type="ECO:0000259" key="3">
    <source>
        <dbReference type="Pfam" id="PF00501"/>
    </source>
</evidence>
<feature type="domain" description="AMP-dependent synthetase/ligase" evidence="3">
    <location>
        <begin position="91"/>
        <end position="456"/>
    </location>
</feature>
<dbReference type="AlphaFoldDB" id="A0AAV4MP57"/>
<dbReference type="Pfam" id="PF00501">
    <property type="entry name" value="AMP-binding"/>
    <property type="match status" value="1"/>
</dbReference>
<accession>A0AAV4MP57</accession>
<keyword evidence="2" id="KW-1133">Transmembrane helix</keyword>
<organism evidence="5 6">
    <name type="scientific">Caerostris extrusa</name>
    <name type="common">Bark spider</name>
    <name type="synonym">Caerostris bankana</name>
    <dbReference type="NCBI Taxonomy" id="172846"/>
    <lineage>
        <taxon>Eukaryota</taxon>
        <taxon>Metazoa</taxon>
        <taxon>Ecdysozoa</taxon>
        <taxon>Arthropoda</taxon>
        <taxon>Chelicerata</taxon>
        <taxon>Arachnida</taxon>
        <taxon>Araneae</taxon>
        <taxon>Araneomorphae</taxon>
        <taxon>Entelegynae</taxon>
        <taxon>Araneoidea</taxon>
        <taxon>Araneidae</taxon>
        <taxon>Caerostris</taxon>
    </lineage>
</organism>
<dbReference type="GO" id="GO:0030729">
    <property type="term" value="F:acetoacetate-CoA ligase activity"/>
    <property type="evidence" value="ECO:0007669"/>
    <property type="project" value="TreeGrafter"/>
</dbReference>
<reference evidence="5 6" key="1">
    <citation type="submission" date="2021-06" db="EMBL/GenBank/DDBJ databases">
        <title>Caerostris extrusa draft genome.</title>
        <authorList>
            <person name="Kono N."/>
            <person name="Arakawa K."/>
        </authorList>
    </citation>
    <scope>NUCLEOTIDE SEQUENCE [LARGE SCALE GENOMIC DNA]</scope>
</reference>
<dbReference type="PANTHER" id="PTHR42921:SF1">
    <property type="entry name" value="ACETOACETYL-COA SYNTHETASE"/>
    <property type="match status" value="1"/>
</dbReference>
<dbReference type="SUPFAM" id="SSF56801">
    <property type="entry name" value="Acetyl-CoA synthetase-like"/>
    <property type="match status" value="1"/>
</dbReference>
<comment type="similarity">
    <text evidence="1">Belongs to the ATP-dependent AMP-binding enzyme family.</text>
</comment>
<dbReference type="InterPro" id="IPR032387">
    <property type="entry name" value="ACAS_N"/>
</dbReference>
<dbReference type="PROSITE" id="PS00455">
    <property type="entry name" value="AMP_BINDING"/>
    <property type="match status" value="1"/>
</dbReference>
<comment type="caution">
    <text evidence="5">The sequence shown here is derived from an EMBL/GenBank/DDBJ whole genome shotgun (WGS) entry which is preliminary data.</text>
</comment>
<keyword evidence="6" id="KW-1185">Reference proteome</keyword>
<gene>
    <name evidence="5" type="primary">AACS</name>
    <name evidence="5" type="ORF">CEXT_315561</name>
</gene>
<dbReference type="InterPro" id="IPR000873">
    <property type="entry name" value="AMP-dep_synth/lig_dom"/>
</dbReference>
<evidence type="ECO:0000256" key="1">
    <source>
        <dbReference type="ARBA" id="ARBA00006432"/>
    </source>
</evidence>
<dbReference type="Gene3D" id="3.40.50.12780">
    <property type="entry name" value="N-terminal domain of ligase-like"/>
    <property type="match status" value="1"/>
</dbReference>
<dbReference type="Pfam" id="PF16177">
    <property type="entry name" value="ACAS_N"/>
    <property type="match status" value="1"/>
</dbReference>
<dbReference type="InterPro" id="IPR042099">
    <property type="entry name" value="ANL_N_sf"/>
</dbReference>
<keyword evidence="2" id="KW-0812">Transmembrane</keyword>
<keyword evidence="2" id="KW-0472">Membrane</keyword>
<dbReference type="Proteomes" id="UP001054945">
    <property type="component" value="Unassembled WGS sequence"/>
</dbReference>
<dbReference type="InterPro" id="IPR020845">
    <property type="entry name" value="AMP-binding_CS"/>
</dbReference>
<evidence type="ECO:0000313" key="5">
    <source>
        <dbReference type="EMBL" id="GIX74332.1"/>
    </source>
</evidence>
<evidence type="ECO:0000313" key="6">
    <source>
        <dbReference type="Proteomes" id="UP001054945"/>
    </source>
</evidence>
<feature type="domain" description="Acetyl-coenzyme A synthetase N-terminal" evidence="4">
    <location>
        <begin position="28"/>
        <end position="84"/>
    </location>
</feature>